<keyword evidence="1" id="KW-0472">Membrane</keyword>
<feature type="transmembrane region" description="Helical" evidence="1">
    <location>
        <begin position="458"/>
        <end position="474"/>
    </location>
</feature>
<dbReference type="EMBL" id="CAWVOH010000002">
    <property type="protein sequence ID" value="CAK8054591.1"/>
    <property type="molecule type" value="Genomic_DNA"/>
</dbReference>
<feature type="transmembrane region" description="Helical" evidence="1">
    <location>
        <begin position="402"/>
        <end position="421"/>
    </location>
</feature>
<comment type="caution">
    <text evidence="2">The sequence shown here is derived from an EMBL/GenBank/DDBJ whole genome shotgun (WGS) entry which is preliminary data.</text>
</comment>
<feature type="transmembrane region" description="Helical" evidence="1">
    <location>
        <begin position="267"/>
        <end position="289"/>
    </location>
</feature>
<evidence type="ECO:0000256" key="1">
    <source>
        <dbReference type="SAM" id="Phobius"/>
    </source>
</evidence>
<feature type="transmembrane region" description="Helical" evidence="1">
    <location>
        <begin position="30"/>
        <end position="48"/>
    </location>
</feature>
<evidence type="ECO:0000313" key="3">
    <source>
        <dbReference type="Proteomes" id="UP001314241"/>
    </source>
</evidence>
<sequence length="650" mass="74532">MQKAHKHSILALILGISLLAGVLFNSKIPNGALLTSAALVGLVLLFLLKKTLSNLKPSTAKRWVYLLFALMVVGQILVIHFMKVTVYHDPYRVLSQADQMVAGDFSWNTTYFWRYPNNVPITYLLFGWLKVTNFLHLTNNTAIHLLSMLILDGFIALMLRTVWQISKRPTFLLGAAAFFMLTPFAYSYYLQVFYTDLPSMLFLLLIFRMVYFWGSGSRALKISRAIGLIVVSLLAFLIKANIIVIVPAFLIVLAVLAIRQKHFFRNLAVPLAFIILGIGLAVPTTSAIYQASHYQKHDSYEFPASHWILMGYNEKEAGMYAGKDVHKDASLSSRAERQRYDLQEIGRRIKSYGPSRLANLWAVKLAVLLDVRDIQNWYNGGFRQAPHWYQQHGRFYDALQSMIYYLANMALFVLLGLRLLVWRPNRHRRRDQLTLLIITTALGYLAFHVSLWEVENRYGQLILPLIWFILALLPEKKTTWQIEQTWLRRTLFVALSLTGIAGIITTAAVIAQREPRSFVIAAQRSQLSTQYGAKPDTIAAGSTIKQGIYFHRRVGYFTTQVYYNSPLQASLYNEATKKSYPLIPRKNDDIFRTEAKMPAGQYQLVIHNQTKHKQDIEIIKANHYKIADQPLEVDGRFKQYESLIYMALDK</sequence>
<organism evidence="2 3">
    <name type="scientific">Eupransor demetentiae</name>
    <dbReference type="NCBI Taxonomy" id="3109584"/>
    <lineage>
        <taxon>Bacteria</taxon>
        <taxon>Bacillati</taxon>
        <taxon>Bacillota</taxon>
        <taxon>Bacilli</taxon>
        <taxon>Lactobacillales</taxon>
        <taxon>Lactobacillaceae</taxon>
        <taxon>Eupransor</taxon>
    </lineage>
</organism>
<keyword evidence="1" id="KW-1133">Transmembrane helix</keyword>
<feature type="transmembrane region" description="Helical" evidence="1">
    <location>
        <begin position="171"/>
        <end position="191"/>
    </location>
</feature>
<reference evidence="2 3" key="1">
    <citation type="submission" date="2024-01" db="EMBL/GenBank/DDBJ databases">
        <authorList>
            <person name="Botero Cardona J."/>
        </authorList>
    </citation>
    <scope>NUCLEOTIDE SEQUENCE [LARGE SCALE GENOMIC DNA]</scope>
    <source>
        <strain evidence="2 3">LMG 33000</strain>
    </source>
</reference>
<name>A0ABM9N6K0_9LACO</name>
<protein>
    <submittedName>
        <fullName evidence="2">Involved in glycosylation of proteins and lipid IVA (ArnT)</fullName>
    </submittedName>
</protein>
<gene>
    <name evidence="2" type="ORF">R54876_GBNLAHCA_01161</name>
</gene>
<dbReference type="Proteomes" id="UP001314241">
    <property type="component" value="Unassembled WGS sequence"/>
</dbReference>
<accession>A0ABM9N6K0</accession>
<proteinExistence type="predicted"/>
<keyword evidence="3" id="KW-1185">Reference proteome</keyword>
<feature type="transmembrane region" description="Helical" evidence="1">
    <location>
        <begin position="7"/>
        <end position="24"/>
    </location>
</feature>
<feature type="transmembrane region" description="Helical" evidence="1">
    <location>
        <begin position="486"/>
        <end position="511"/>
    </location>
</feature>
<feature type="transmembrane region" description="Helical" evidence="1">
    <location>
        <begin position="141"/>
        <end position="159"/>
    </location>
</feature>
<feature type="transmembrane region" description="Helical" evidence="1">
    <location>
        <begin position="63"/>
        <end position="82"/>
    </location>
</feature>
<dbReference type="RefSeq" id="WP_349642136.1">
    <property type="nucleotide sequence ID" value="NZ_CAWVOH010000002.1"/>
</dbReference>
<evidence type="ECO:0000313" key="2">
    <source>
        <dbReference type="EMBL" id="CAK8054591.1"/>
    </source>
</evidence>
<feature type="transmembrane region" description="Helical" evidence="1">
    <location>
        <begin position="226"/>
        <end position="255"/>
    </location>
</feature>
<keyword evidence="1" id="KW-0812">Transmembrane</keyword>
<feature type="transmembrane region" description="Helical" evidence="1">
    <location>
        <begin position="433"/>
        <end position="452"/>
    </location>
</feature>